<dbReference type="GO" id="GO:0004581">
    <property type="term" value="F:dolichyl-phosphate beta-glucosyltransferase activity"/>
    <property type="evidence" value="ECO:0007669"/>
    <property type="project" value="UniProtKB-EC"/>
</dbReference>
<keyword evidence="17" id="KW-1185">Reference proteome</keyword>
<evidence type="ECO:0000256" key="6">
    <source>
        <dbReference type="ARBA" id="ARBA00022679"/>
    </source>
</evidence>
<evidence type="ECO:0000256" key="3">
    <source>
        <dbReference type="ARBA" id="ARBA00006739"/>
    </source>
</evidence>
<dbReference type="Gene3D" id="3.90.550.10">
    <property type="entry name" value="Spore Coat Polysaccharide Biosynthesis Protein SpsA, Chain A"/>
    <property type="match status" value="1"/>
</dbReference>
<evidence type="ECO:0000256" key="1">
    <source>
        <dbReference type="ARBA" id="ARBA00004389"/>
    </source>
</evidence>
<dbReference type="AlphaFoldDB" id="A0A1V6T0E3"/>
<keyword evidence="8" id="KW-0256">Endoplasmic reticulum</keyword>
<evidence type="ECO:0000256" key="2">
    <source>
        <dbReference type="ARBA" id="ARBA00004922"/>
    </source>
</evidence>
<name>A0A1V6T0E3_9EURO</name>
<evidence type="ECO:0000313" key="17">
    <source>
        <dbReference type="Proteomes" id="UP000191285"/>
    </source>
</evidence>
<evidence type="ECO:0000256" key="9">
    <source>
        <dbReference type="ARBA" id="ARBA00022968"/>
    </source>
</evidence>
<dbReference type="EC" id="2.4.1.117" evidence="4"/>
<gene>
    <name evidence="16" type="ORF">PENSTE_c015G01847</name>
</gene>
<feature type="domain" description="Glycosyltransferase 2-like" evidence="15">
    <location>
        <begin position="319"/>
        <end position="411"/>
    </location>
</feature>
<dbReference type="GO" id="GO:0005789">
    <property type="term" value="C:endoplasmic reticulum membrane"/>
    <property type="evidence" value="ECO:0007669"/>
    <property type="project" value="UniProtKB-SubCell"/>
</dbReference>
<evidence type="ECO:0000256" key="11">
    <source>
        <dbReference type="ARBA" id="ARBA00023136"/>
    </source>
</evidence>
<comment type="similarity">
    <text evidence="3">Belongs to the glycosyltransferase 2 family.</text>
</comment>
<evidence type="ECO:0000259" key="15">
    <source>
        <dbReference type="Pfam" id="PF00535"/>
    </source>
</evidence>
<dbReference type="Proteomes" id="UP000191285">
    <property type="component" value="Unassembled WGS sequence"/>
</dbReference>
<keyword evidence="5" id="KW-0328">Glycosyltransferase</keyword>
<evidence type="ECO:0000313" key="16">
    <source>
        <dbReference type="EMBL" id="OQE19591.1"/>
    </source>
</evidence>
<comment type="catalytic activity">
    <reaction evidence="12">
        <text>a di-trans,poly-cis-dolichyl phosphate + UDP-alpha-D-glucose = a di-trans,poly-cis-dolichyl beta-D-glucosyl phosphate + UDP</text>
        <dbReference type="Rhea" id="RHEA:15401"/>
        <dbReference type="Rhea" id="RHEA-COMP:19498"/>
        <dbReference type="Rhea" id="RHEA-COMP:19502"/>
        <dbReference type="ChEBI" id="CHEBI:57525"/>
        <dbReference type="ChEBI" id="CHEBI:57683"/>
        <dbReference type="ChEBI" id="CHEBI:58223"/>
        <dbReference type="ChEBI" id="CHEBI:58885"/>
        <dbReference type="EC" id="2.4.1.117"/>
    </reaction>
    <physiologicalReaction direction="left-to-right" evidence="12">
        <dbReference type="Rhea" id="RHEA:15402"/>
    </physiologicalReaction>
</comment>
<keyword evidence="6" id="KW-0808">Transferase</keyword>
<dbReference type="Pfam" id="PF00535">
    <property type="entry name" value="Glycos_transf_2"/>
    <property type="match status" value="1"/>
</dbReference>
<dbReference type="EMBL" id="MLKD01000015">
    <property type="protein sequence ID" value="OQE19591.1"/>
    <property type="molecule type" value="Genomic_DNA"/>
</dbReference>
<evidence type="ECO:0000256" key="12">
    <source>
        <dbReference type="ARBA" id="ARBA00045097"/>
    </source>
</evidence>
<dbReference type="STRING" id="303698.A0A1V6T0E3"/>
<dbReference type="SUPFAM" id="SSF53448">
    <property type="entry name" value="Nucleotide-diphospho-sugar transferases"/>
    <property type="match status" value="1"/>
</dbReference>
<proteinExistence type="inferred from homology"/>
<feature type="transmembrane region" description="Helical" evidence="14">
    <location>
        <begin position="126"/>
        <end position="152"/>
    </location>
</feature>
<keyword evidence="10 14" id="KW-1133">Transmembrane helix</keyword>
<dbReference type="PANTHER" id="PTHR10859">
    <property type="entry name" value="GLYCOSYL TRANSFERASE"/>
    <property type="match status" value="1"/>
</dbReference>
<keyword evidence="9" id="KW-0735">Signal-anchor</keyword>
<evidence type="ECO:0000256" key="8">
    <source>
        <dbReference type="ARBA" id="ARBA00022824"/>
    </source>
</evidence>
<dbReference type="PANTHER" id="PTHR10859:SF91">
    <property type="entry name" value="DOLICHYL-PHOSPHATE BETA-GLUCOSYLTRANSFERASE"/>
    <property type="match status" value="1"/>
</dbReference>
<dbReference type="InterPro" id="IPR001173">
    <property type="entry name" value="Glyco_trans_2-like"/>
</dbReference>
<dbReference type="InterPro" id="IPR035518">
    <property type="entry name" value="DPG_synthase"/>
</dbReference>
<accession>A0A1V6T0E3</accession>
<evidence type="ECO:0000256" key="7">
    <source>
        <dbReference type="ARBA" id="ARBA00022692"/>
    </source>
</evidence>
<dbReference type="OrthoDB" id="3784at2759"/>
<evidence type="ECO:0000256" key="4">
    <source>
        <dbReference type="ARBA" id="ARBA00012583"/>
    </source>
</evidence>
<dbReference type="CDD" id="cd04188">
    <property type="entry name" value="DPG_synthase"/>
    <property type="match status" value="1"/>
</dbReference>
<sequence>MEHSPQQFILGGLARCGKAKLADSTTISPITPARFSSFKRFPSILLREVSHVSLFRFFCTSHGRVNCLVNISQGIRYPSRPSWFRSSRYFCRPSPRLSPVPSTMIDSWSAICRQCVSTVVEVPASILLGSILATAIGVFALFYIFLACVAPVPRPSLPEEKKYRTLSKDGAITTPEQLPCWFDTLESQKQTPSREKRPDIEPAELFMSVVVPAYNEEDRLPGMLEEAVNYLEHMYGTLSNNKEDGSSAVETRSMRKRKPNGTSTNGQAMDSGSDRGWEIIIVSDGSTDRTEEVAFRFAKDHQLSLHPKGTAGPWTPQVQQGVHIPPGTIRVVNLTHNRGKGGAVTHGMRHVRGRYVVFADADGASKFGDLGKLVIACQDIEDADGRGVAVGSRAHMVGSEAVVKRSKLRNFLMHSFHLILWLMTPPKTATVKDTQCGFKLFSRAALPYIIPYMHSEGWIFDVEMLMLAEFAHIPVAEVPVGWREVMGSKLNVIYDSIGMAWGLAVLRAAWSLGVYRQK</sequence>
<comment type="caution">
    <text evidence="16">The sequence shown here is derived from an EMBL/GenBank/DDBJ whole genome shotgun (WGS) entry which is preliminary data.</text>
</comment>
<evidence type="ECO:0000256" key="14">
    <source>
        <dbReference type="SAM" id="Phobius"/>
    </source>
</evidence>
<protein>
    <recommendedName>
        <fullName evidence="4">dolichyl-phosphate beta-glucosyltransferase</fullName>
        <ecNumber evidence="4">2.4.1.117</ecNumber>
    </recommendedName>
</protein>
<comment type="subcellular location">
    <subcellularLocation>
        <location evidence="1">Endoplasmic reticulum membrane</location>
        <topology evidence="1">Single-pass membrane protein</topology>
    </subcellularLocation>
</comment>
<feature type="compositionally biased region" description="Polar residues" evidence="13">
    <location>
        <begin position="260"/>
        <end position="270"/>
    </location>
</feature>
<keyword evidence="11 14" id="KW-0472">Membrane</keyword>
<dbReference type="GO" id="GO:0006487">
    <property type="term" value="P:protein N-linked glycosylation"/>
    <property type="evidence" value="ECO:0007669"/>
    <property type="project" value="TreeGrafter"/>
</dbReference>
<evidence type="ECO:0000256" key="10">
    <source>
        <dbReference type="ARBA" id="ARBA00022989"/>
    </source>
</evidence>
<evidence type="ECO:0000256" key="5">
    <source>
        <dbReference type="ARBA" id="ARBA00022676"/>
    </source>
</evidence>
<evidence type="ECO:0000256" key="13">
    <source>
        <dbReference type="SAM" id="MobiDB-lite"/>
    </source>
</evidence>
<keyword evidence="7 14" id="KW-0812">Transmembrane</keyword>
<feature type="region of interest" description="Disordered" evidence="13">
    <location>
        <begin position="241"/>
        <end position="272"/>
    </location>
</feature>
<comment type="pathway">
    <text evidence="2">Protein modification; protein glycosylation.</text>
</comment>
<organism evidence="16 17">
    <name type="scientific">Penicillium steckii</name>
    <dbReference type="NCBI Taxonomy" id="303698"/>
    <lineage>
        <taxon>Eukaryota</taxon>
        <taxon>Fungi</taxon>
        <taxon>Dikarya</taxon>
        <taxon>Ascomycota</taxon>
        <taxon>Pezizomycotina</taxon>
        <taxon>Eurotiomycetes</taxon>
        <taxon>Eurotiomycetidae</taxon>
        <taxon>Eurotiales</taxon>
        <taxon>Aspergillaceae</taxon>
        <taxon>Penicillium</taxon>
    </lineage>
</organism>
<reference evidence="17" key="1">
    <citation type="journal article" date="2017" name="Nat. Microbiol.">
        <title>Global analysis of biosynthetic gene clusters reveals vast potential of secondary metabolite production in Penicillium species.</title>
        <authorList>
            <person name="Nielsen J.C."/>
            <person name="Grijseels S."/>
            <person name="Prigent S."/>
            <person name="Ji B."/>
            <person name="Dainat J."/>
            <person name="Nielsen K.F."/>
            <person name="Frisvad J.C."/>
            <person name="Workman M."/>
            <person name="Nielsen J."/>
        </authorList>
    </citation>
    <scope>NUCLEOTIDE SEQUENCE [LARGE SCALE GENOMIC DNA]</scope>
    <source>
        <strain evidence="17">IBT 24891</strain>
    </source>
</reference>
<dbReference type="InterPro" id="IPR029044">
    <property type="entry name" value="Nucleotide-diphossugar_trans"/>
</dbReference>